<dbReference type="GO" id="GO:0004519">
    <property type="term" value="F:endonuclease activity"/>
    <property type="evidence" value="ECO:0007669"/>
    <property type="project" value="UniProtKB-KW"/>
</dbReference>
<dbReference type="GO" id="GO:0003964">
    <property type="term" value="F:RNA-directed DNA polymerase activity"/>
    <property type="evidence" value="ECO:0007669"/>
    <property type="project" value="UniProtKB-KW"/>
</dbReference>
<dbReference type="GO" id="GO:0006508">
    <property type="term" value="P:proteolysis"/>
    <property type="evidence" value="ECO:0007669"/>
    <property type="project" value="UniProtKB-KW"/>
</dbReference>
<reference evidence="10" key="1">
    <citation type="submission" date="2020-03" db="EMBL/GenBank/DDBJ databases">
        <title>A transcriptome and proteome of the tick Rhipicephalus microplus shaped by the genetic composition of its hosts and developmental stage.</title>
        <authorList>
            <person name="Garcia G.R."/>
            <person name="Ribeiro J.M.C."/>
            <person name="Maruyama S.R."/>
            <person name="Gardinasse L.G."/>
            <person name="Nelson K."/>
            <person name="Ferreira B.R."/>
            <person name="Andrade T.G."/>
            <person name="Santos I.K.F.M."/>
        </authorList>
    </citation>
    <scope>NUCLEOTIDE SEQUENCE</scope>
    <source>
        <strain evidence="10">NSGR</strain>
        <tissue evidence="10">Salivary glands</tissue>
    </source>
</reference>
<evidence type="ECO:0000313" key="10">
    <source>
        <dbReference type="EMBL" id="NIE47485.1"/>
    </source>
</evidence>
<keyword evidence="6" id="KW-0378">Hydrolase</keyword>
<evidence type="ECO:0000256" key="2">
    <source>
        <dbReference type="ARBA" id="ARBA00022679"/>
    </source>
</evidence>
<evidence type="ECO:0000256" key="6">
    <source>
        <dbReference type="ARBA" id="ARBA00022801"/>
    </source>
</evidence>
<dbReference type="FunFam" id="3.10.10.10:FF:000002">
    <property type="entry name" value="Retrovirus-related Pol polyprotein from transposon 17.6-like protein"/>
    <property type="match status" value="1"/>
</dbReference>
<dbReference type="EMBL" id="GIKN01005212">
    <property type="protein sequence ID" value="NIE47485.1"/>
    <property type="molecule type" value="Transcribed_RNA"/>
</dbReference>
<accession>A0A6G5A909</accession>
<dbReference type="PROSITE" id="PS50878">
    <property type="entry name" value="RT_POL"/>
    <property type="match status" value="1"/>
</dbReference>
<dbReference type="CDD" id="cd01647">
    <property type="entry name" value="RT_LTR"/>
    <property type="match status" value="1"/>
</dbReference>
<keyword evidence="5" id="KW-0255">Endonuclease</keyword>
<dbReference type="FunFam" id="3.10.10.10:FF:000007">
    <property type="entry name" value="Retrovirus-related Pol polyprotein from transposon 17.6-like Protein"/>
    <property type="match status" value="1"/>
</dbReference>
<dbReference type="AlphaFoldDB" id="A0A6G5A909"/>
<evidence type="ECO:0000259" key="9">
    <source>
        <dbReference type="PROSITE" id="PS50878"/>
    </source>
</evidence>
<name>A0A6G5A909_RHIMP</name>
<dbReference type="VEuPathDB" id="VectorBase:LOC119162053"/>
<dbReference type="Gene3D" id="3.10.10.10">
    <property type="entry name" value="HIV Type 1 Reverse Transcriptase, subunit A, domain 1"/>
    <property type="match status" value="1"/>
</dbReference>
<keyword evidence="3" id="KW-0548">Nucleotidyltransferase</keyword>
<keyword evidence="1" id="KW-0645">Protease</keyword>
<dbReference type="Gene3D" id="3.30.70.270">
    <property type="match status" value="2"/>
</dbReference>
<evidence type="ECO:0000256" key="4">
    <source>
        <dbReference type="ARBA" id="ARBA00022722"/>
    </source>
</evidence>
<evidence type="ECO:0000256" key="1">
    <source>
        <dbReference type="ARBA" id="ARBA00022670"/>
    </source>
</evidence>
<dbReference type="SUPFAM" id="SSF56672">
    <property type="entry name" value="DNA/RNA polymerases"/>
    <property type="match status" value="1"/>
</dbReference>
<dbReference type="PANTHER" id="PTHR24559">
    <property type="entry name" value="TRANSPOSON TY3-I GAG-POL POLYPROTEIN"/>
    <property type="match status" value="1"/>
</dbReference>
<organism evidence="10">
    <name type="scientific">Rhipicephalus microplus</name>
    <name type="common">Cattle tick</name>
    <name type="synonym">Boophilus microplus</name>
    <dbReference type="NCBI Taxonomy" id="6941"/>
    <lineage>
        <taxon>Eukaryota</taxon>
        <taxon>Metazoa</taxon>
        <taxon>Ecdysozoa</taxon>
        <taxon>Arthropoda</taxon>
        <taxon>Chelicerata</taxon>
        <taxon>Arachnida</taxon>
        <taxon>Acari</taxon>
        <taxon>Parasitiformes</taxon>
        <taxon>Ixodida</taxon>
        <taxon>Ixodoidea</taxon>
        <taxon>Ixodidae</taxon>
        <taxon>Rhipicephalinae</taxon>
        <taxon>Rhipicephalus</taxon>
        <taxon>Boophilus</taxon>
    </lineage>
</organism>
<evidence type="ECO:0000256" key="3">
    <source>
        <dbReference type="ARBA" id="ARBA00022695"/>
    </source>
</evidence>
<feature type="domain" description="Reverse transcriptase" evidence="9">
    <location>
        <begin position="42"/>
        <end position="221"/>
    </location>
</feature>
<dbReference type="InterPro" id="IPR043502">
    <property type="entry name" value="DNA/RNA_pol_sf"/>
</dbReference>
<dbReference type="InterPro" id="IPR053134">
    <property type="entry name" value="RNA-dir_DNA_polymerase"/>
</dbReference>
<evidence type="ECO:0000256" key="7">
    <source>
        <dbReference type="ARBA" id="ARBA00022918"/>
    </source>
</evidence>
<dbReference type="Pfam" id="PF00078">
    <property type="entry name" value="RVT_1"/>
    <property type="match status" value="1"/>
</dbReference>
<evidence type="ECO:0000256" key="5">
    <source>
        <dbReference type="ARBA" id="ARBA00022759"/>
    </source>
</evidence>
<dbReference type="PANTHER" id="PTHR24559:SF444">
    <property type="entry name" value="REVERSE TRANSCRIPTASE DOMAIN-CONTAINING PROTEIN"/>
    <property type="match status" value="1"/>
</dbReference>
<keyword evidence="2" id="KW-0808">Transferase</keyword>
<dbReference type="InterPro" id="IPR043128">
    <property type="entry name" value="Rev_trsase/Diguanyl_cyclase"/>
</dbReference>
<proteinExistence type="predicted"/>
<dbReference type="InterPro" id="IPR000477">
    <property type="entry name" value="RT_dom"/>
</dbReference>
<keyword evidence="4" id="KW-0540">Nuclease</keyword>
<protein>
    <submittedName>
        <fullName evidence="10">Putative tick transposon</fullName>
    </submittedName>
</protein>
<dbReference type="GO" id="GO:0008233">
    <property type="term" value="F:peptidase activity"/>
    <property type="evidence" value="ECO:0007669"/>
    <property type="project" value="UniProtKB-KW"/>
</dbReference>
<dbReference type="OrthoDB" id="6484178at2759"/>
<sequence length="279" mass="31816">MLPESRMHHHINTGDATPIRQKPYRVSPSERQVIADQVNDMLQKGVIQKSSSPWAAPVILVKKKDNSWRFCVDYRRLNAVTKKDVYPLPRIDDAVDCLHSAAYFSSVDLRSGYWQIPMHPSDKEKTAFVTPDGLFEFNVMPFGLCNAPATFERFMDSILRGLKWEICMCYLDDVIIFGKTFHEHNHRLSVVLDCVKQAGLVLNAKKCHFGERQALVLGYLVDKDGIRPDPYKISAVRDFKQPTSLKDLRSFVGLCSYFVGLYKDFAQLAHSLTELLEGS</sequence>
<keyword evidence="7" id="KW-0695">RNA-directed DNA polymerase</keyword>
<feature type="region of interest" description="Disordered" evidence="8">
    <location>
        <begin position="1"/>
        <end position="25"/>
    </location>
</feature>
<evidence type="ECO:0000256" key="8">
    <source>
        <dbReference type="SAM" id="MobiDB-lite"/>
    </source>
</evidence>